<dbReference type="InterPro" id="IPR006095">
    <property type="entry name" value="Glu/Leu/Phe/Val/Trp_DH"/>
</dbReference>
<reference evidence="4" key="1">
    <citation type="submission" date="2013-08" db="EMBL/GenBank/DDBJ databases">
        <authorList>
            <person name="Mendez C."/>
            <person name="Richter M."/>
            <person name="Ferrer M."/>
            <person name="Sanchez J."/>
        </authorList>
    </citation>
    <scope>NUCLEOTIDE SEQUENCE</scope>
</reference>
<dbReference type="SUPFAM" id="SSF51735">
    <property type="entry name" value="NAD(P)-binding Rossmann-fold domains"/>
    <property type="match status" value="1"/>
</dbReference>
<feature type="domain" description="Glutamate/phenylalanine/leucine/valine/L-tryptophan dehydrogenase C-terminal" evidence="3">
    <location>
        <begin position="37"/>
        <end position="273"/>
    </location>
</feature>
<reference evidence="4" key="2">
    <citation type="journal article" date="2014" name="ISME J.">
        <title>Microbial stratification in low pH oxic and suboxic macroscopic growths along an acid mine drainage.</title>
        <authorList>
            <person name="Mendez-Garcia C."/>
            <person name="Mesa V."/>
            <person name="Sprenger R.R."/>
            <person name="Richter M."/>
            <person name="Diez M.S."/>
            <person name="Solano J."/>
            <person name="Bargiela R."/>
            <person name="Golyshina O.V."/>
            <person name="Manteca A."/>
            <person name="Ramos J.L."/>
            <person name="Gallego J.R."/>
            <person name="Llorente I."/>
            <person name="Martins Dos Santos V.A."/>
            <person name="Jensen O.N."/>
            <person name="Pelaez A.I."/>
            <person name="Sanchez J."/>
            <person name="Ferrer M."/>
        </authorList>
    </citation>
    <scope>NUCLEOTIDE SEQUENCE</scope>
</reference>
<comment type="caution">
    <text evidence="4">The sequence shown here is derived from an EMBL/GenBank/DDBJ whole genome shotgun (WGS) entry which is preliminary data.</text>
</comment>
<dbReference type="PRINTS" id="PR00082">
    <property type="entry name" value="GLFDHDRGNASE"/>
</dbReference>
<dbReference type="GO" id="GO:0004352">
    <property type="term" value="F:glutamate dehydrogenase (NAD+) activity"/>
    <property type="evidence" value="ECO:0007669"/>
    <property type="project" value="TreeGrafter"/>
</dbReference>
<organism evidence="4">
    <name type="scientific">mine drainage metagenome</name>
    <dbReference type="NCBI Taxonomy" id="410659"/>
    <lineage>
        <taxon>unclassified sequences</taxon>
        <taxon>metagenomes</taxon>
        <taxon>ecological metagenomes</taxon>
    </lineage>
</organism>
<dbReference type="CDD" id="cd01076">
    <property type="entry name" value="NAD_bind_1_Glu_DH"/>
    <property type="match status" value="1"/>
</dbReference>
<dbReference type="InterPro" id="IPR006096">
    <property type="entry name" value="Glu/Leu/Phe/Val/Trp_DH_C"/>
</dbReference>
<dbReference type="AlphaFoldDB" id="T1CAC6"/>
<dbReference type="InterPro" id="IPR033922">
    <property type="entry name" value="NAD_bind_Glu_DH"/>
</dbReference>
<evidence type="ECO:0000256" key="1">
    <source>
        <dbReference type="ARBA" id="ARBA00006382"/>
    </source>
</evidence>
<evidence type="ECO:0000256" key="2">
    <source>
        <dbReference type="ARBA" id="ARBA00023002"/>
    </source>
</evidence>
<dbReference type="PANTHER" id="PTHR11606">
    <property type="entry name" value="GLUTAMATE DEHYDROGENASE"/>
    <property type="match status" value="1"/>
</dbReference>
<keyword evidence="2" id="KW-0560">Oxidoreductase</keyword>
<dbReference type="GO" id="GO:0006538">
    <property type="term" value="P:L-glutamate catabolic process"/>
    <property type="evidence" value="ECO:0007669"/>
    <property type="project" value="TreeGrafter"/>
</dbReference>
<sequence length="275" mass="30343">MYTNPQIMAWMYDEYANINRKEEFGVITGKPLEVWGSEGRGDSTAMGGMFVMREAAKKLGIDLKKAKIAVQGFGNAGMYAYTLSKKLFGANVVAISDSKGATYNPDGLDLAKLQKAKDETGSVMNYEGGTKMTNEQLLESDVDILIPSAIENQIRADNADRIKAKLVLELANGPVTPEADQIMHEKGALDMPDFLVNSGGVIGSYFEWVQNIGGYYWSADDVYSKLDKIITKSFVDTMYTKKEYESKGVKISPRTAAYIIAVDRVAKAMKARGWY</sequence>
<gene>
    <name evidence="4" type="ORF">B2A_02348</name>
</gene>
<accession>T1CAC6</accession>
<comment type="similarity">
    <text evidence="1">Belongs to the Glu/Leu/Phe/Val dehydrogenases family.</text>
</comment>
<evidence type="ECO:0000313" key="4">
    <source>
        <dbReference type="EMBL" id="EQD63440.1"/>
    </source>
</evidence>
<dbReference type="Gene3D" id="3.40.50.720">
    <property type="entry name" value="NAD(P)-binding Rossmann-like Domain"/>
    <property type="match status" value="1"/>
</dbReference>
<protein>
    <submittedName>
        <fullName evidence="4">NAD-specific glutamate dehydrogenase</fullName>
    </submittedName>
</protein>
<dbReference type="InterPro" id="IPR046346">
    <property type="entry name" value="Aminoacid_DH-like_N_sf"/>
</dbReference>
<proteinExistence type="inferred from homology"/>
<dbReference type="PANTHER" id="PTHR11606:SF13">
    <property type="entry name" value="GLUTAMATE DEHYDROGENASE 1, MITOCHONDRIAL"/>
    <property type="match status" value="1"/>
</dbReference>
<evidence type="ECO:0000259" key="3">
    <source>
        <dbReference type="SMART" id="SM00839"/>
    </source>
</evidence>
<dbReference type="SMART" id="SM00839">
    <property type="entry name" value="ELFV_dehydrog"/>
    <property type="match status" value="1"/>
</dbReference>
<dbReference type="Gene3D" id="3.40.50.10860">
    <property type="entry name" value="Leucine Dehydrogenase, chain A, domain 1"/>
    <property type="match status" value="1"/>
</dbReference>
<dbReference type="InterPro" id="IPR036291">
    <property type="entry name" value="NAD(P)-bd_dom_sf"/>
</dbReference>
<dbReference type="SUPFAM" id="SSF53223">
    <property type="entry name" value="Aminoacid dehydrogenase-like, N-terminal domain"/>
    <property type="match status" value="1"/>
</dbReference>
<name>T1CAC6_9ZZZZ</name>
<dbReference type="EMBL" id="AUZZ01001607">
    <property type="protein sequence ID" value="EQD63440.1"/>
    <property type="molecule type" value="Genomic_DNA"/>
</dbReference>
<dbReference type="Pfam" id="PF00208">
    <property type="entry name" value="ELFV_dehydrog"/>
    <property type="match status" value="1"/>
</dbReference>